<dbReference type="PROSITE" id="PS51354">
    <property type="entry name" value="GLUTAREDOXIN_2"/>
    <property type="match status" value="1"/>
</dbReference>
<dbReference type="Gene3D" id="3.40.30.10">
    <property type="entry name" value="Glutaredoxin"/>
    <property type="match status" value="1"/>
</dbReference>
<evidence type="ECO:0000313" key="3">
    <source>
        <dbReference type="Proteomes" id="UP000000639"/>
    </source>
</evidence>
<evidence type="ECO:0000259" key="1">
    <source>
        <dbReference type="Pfam" id="PF00462"/>
    </source>
</evidence>
<evidence type="ECO:0000313" key="2">
    <source>
        <dbReference type="EMBL" id="ABM03816.1"/>
    </source>
</evidence>
<dbReference type="GO" id="GO:0009055">
    <property type="term" value="F:electron transfer activity"/>
    <property type="evidence" value="ECO:0007669"/>
    <property type="project" value="TreeGrafter"/>
</dbReference>
<dbReference type="EMBL" id="CP000510">
    <property type="protein sequence ID" value="ABM03816.1"/>
    <property type="molecule type" value="Genomic_DNA"/>
</dbReference>
<reference evidence="2 3" key="1">
    <citation type="submission" date="2007-01" db="EMBL/GenBank/DDBJ databases">
        <title>Complete sequence of Psychromonas ingrahamii 37.</title>
        <authorList>
            <consortium name="US DOE Joint Genome Institute"/>
            <person name="Copeland A."/>
            <person name="Lucas S."/>
            <person name="Lapidus A."/>
            <person name="Barry K."/>
            <person name="Detter J.C."/>
            <person name="Glavina del Rio T."/>
            <person name="Hammon N."/>
            <person name="Israni S."/>
            <person name="Dalin E."/>
            <person name="Tice H."/>
            <person name="Pitluck S."/>
            <person name="Thompson L.S."/>
            <person name="Brettin T."/>
            <person name="Bruce D."/>
            <person name="Han C."/>
            <person name="Tapia R."/>
            <person name="Schmutz J."/>
            <person name="Larimer F."/>
            <person name="Land M."/>
            <person name="Hauser L."/>
            <person name="Kyrpides N."/>
            <person name="Ivanova N."/>
            <person name="Staley J."/>
            <person name="Richardson P."/>
        </authorList>
    </citation>
    <scope>NUCLEOTIDE SEQUENCE [LARGE SCALE GENOMIC DNA]</scope>
    <source>
        <strain evidence="2 3">37</strain>
    </source>
</reference>
<dbReference type="eggNOG" id="COG0695">
    <property type="taxonomic scope" value="Bacteria"/>
</dbReference>
<dbReference type="GO" id="GO:0045454">
    <property type="term" value="P:cell redox homeostasis"/>
    <property type="evidence" value="ECO:0007669"/>
    <property type="project" value="TreeGrafter"/>
</dbReference>
<organism evidence="2 3">
    <name type="scientific">Psychromonas ingrahamii (strain DSM 17664 / CCUG 51855 / 37)</name>
    <dbReference type="NCBI Taxonomy" id="357804"/>
    <lineage>
        <taxon>Bacteria</taxon>
        <taxon>Pseudomonadati</taxon>
        <taxon>Pseudomonadota</taxon>
        <taxon>Gammaproteobacteria</taxon>
        <taxon>Alteromonadales</taxon>
        <taxon>Psychromonadaceae</taxon>
        <taxon>Psychromonas</taxon>
    </lineage>
</organism>
<keyword evidence="3" id="KW-1185">Reference proteome</keyword>
<dbReference type="Proteomes" id="UP000000639">
    <property type="component" value="Chromosome"/>
</dbReference>
<dbReference type="SUPFAM" id="SSF52833">
    <property type="entry name" value="Thioredoxin-like"/>
    <property type="match status" value="1"/>
</dbReference>
<dbReference type="InterPro" id="IPR051548">
    <property type="entry name" value="Grx-like_ET"/>
</dbReference>
<dbReference type="STRING" id="357804.Ping_2064"/>
<dbReference type="InterPro" id="IPR036249">
    <property type="entry name" value="Thioredoxin-like_sf"/>
</dbReference>
<protein>
    <submittedName>
        <fullName evidence="2">Glutaredoxin</fullName>
    </submittedName>
</protein>
<dbReference type="InterPro" id="IPR011767">
    <property type="entry name" value="GLR_AS"/>
</dbReference>
<dbReference type="Pfam" id="PF00462">
    <property type="entry name" value="Glutaredoxin"/>
    <property type="match status" value="1"/>
</dbReference>
<sequence length="78" mass="8979">MTFMKRVVLYSMSHCPHCDAAKKYLSQQNIQFRLVNVKTAAGQKEFSKSGYRGVPILKVGDQFINGFSIKEFNKLYQL</sequence>
<dbReference type="AlphaFoldDB" id="A1SWF1"/>
<dbReference type="PANTHER" id="PTHR34386">
    <property type="entry name" value="GLUTAREDOXIN"/>
    <property type="match status" value="1"/>
</dbReference>
<dbReference type="PROSITE" id="PS00195">
    <property type="entry name" value="GLUTAREDOXIN_1"/>
    <property type="match status" value="1"/>
</dbReference>
<dbReference type="KEGG" id="pin:Ping_2064"/>
<dbReference type="PANTHER" id="PTHR34386:SF1">
    <property type="entry name" value="GLUTAREDOXIN-LIKE PROTEIN NRDH"/>
    <property type="match status" value="1"/>
</dbReference>
<dbReference type="HOGENOM" id="CLU_026126_9_3_6"/>
<gene>
    <name evidence="2" type="ordered locus">Ping_2064</name>
</gene>
<name>A1SWF1_PSYIN</name>
<dbReference type="CDD" id="cd02976">
    <property type="entry name" value="NrdH"/>
    <property type="match status" value="1"/>
</dbReference>
<dbReference type="InterPro" id="IPR002109">
    <property type="entry name" value="Glutaredoxin"/>
</dbReference>
<feature type="domain" description="Glutaredoxin" evidence="1">
    <location>
        <begin position="7"/>
        <end position="64"/>
    </location>
</feature>
<accession>A1SWF1</accession>
<proteinExistence type="predicted"/>